<evidence type="ECO:0000313" key="3">
    <source>
        <dbReference type="Proteomes" id="UP000078387"/>
    </source>
</evidence>
<evidence type="ECO:0000313" key="1">
    <source>
        <dbReference type="EMBL" id="BAN38876.1"/>
    </source>
</evidence>
<dbReference type="HOGENOM" id="CLU_629215_0_0_1"/>
<evidence type="ECO:0000313" key="2">
    <source>
        <dbReference type="EMBL" id="GAT96867.1"/>
    </source>
</evidence>
<dbReference type="OMA" id="DHIHEDI"/>
<dbReference type="VEuPathDB" id="AmoebaDB:KM1_137620"/>
<dbReference type="VEuPathDB" id="AmoebaDB:EHI7A_021160"/>
<dbReference type="VEuPathDB" id="AmoebaDB:EHI_181190"/>
<dbReference type="EMBL" id="BDEQ01000001">
    <property type="protein sequence ID" value="GAT96867.1"/>
    <property type="molecule type" value="Genomic_DNA"/>
</dbReference>
<protein>
    <recommendedName>
        <fullName evidence="4">Sulfotransferase</fullName>
    </recommendedName>
</protein>
<dbReference type="Gene3D" id="3.40.50.300">
    <property type="entry name" value="P-loop containing nucleotide triphosphate hydrolases"/>
    <property type="match status" value="1"/>
</dbReference>
<dbReference type="InterPro" id="IPR027417">
    <property type="entry name" value="P-loop_NTPase"/>
</dbReference>
<name>A0A5K1U684_ENTHI</name>
<sequence>MSSQEYALHGFTYPRSLELDSSNPYLQPELPEPIFDQIWENMKKAAVDNLSKYDPSHKELYESMLKEGDSLFDPQFKPAMRDYFAGCFDMKSPMFQQMARNVTGKLMTYMRFSTERKMYRKELDKIVIKNPIFITSLPRSGSTYLHNLIVNDPRASGIRFYEHICPGSKTMESESRKNVLRDMLKLFESSHTEMNTVHNLDSFMNYEEELFFMEMLGQCFIISSAIPRLEQFRVNQFKRDYHYVYEALIDEFKMHLEEFPLKGEDGFLCLKAVNHFATMVPMLDVLGKDEYNARFIWIHREPVEQLKSFIPLLIATKGRFEYDLGKDDIEWLNKFAVKINEIVLKNSIAARDAWVAQDPSRAKRIFDVGFVEAVTKPKETVQKIYDYFGIEMTPEAEKQLEFIIKEGDPQRKHGRKLHDDKLYFFNDEDIRKKYQFYYDRFGQYMPYYYGKK</sequence>
<dbReference type="Proteomes" id="UP000078387">
    <property type="component" value="Unassembled WGS sequence"/>
</dbReference>
<accession>A0A5K1U684</accession>
<dbReference type="InterPro" id="IPR052736">
    <property type="entry name" value="Stf3_sulfotransferase"/>
</dbReference>
<evidence type="ECO:0008006" key="4">
    <source>
        <dbReference type="Google" id="ProtNLM"/>
    </source>
</evidence>
<dbReference type="PANTHER" id="PTHR36451">
    <property type="entry name" value="PAPS-DEPENDENT SULFOTRANSFERASE STF3"/>
    <property type="match status" value="1"/>
</dbReference>
<dbReference type="AlphaFoldDB" id="A0A5K1U684"/>
<dbReference type="EMBL" id="AK420257">
    <property type="protein sequence ID" value="BAN38876.1"/>
    <property type="molecule type" value="mRNA"/>
</dbReference>
<gene>
    <name evidence="2" type="ORF">CL6EHI_181190</name>
</gene>
<dbReference type="PANTHER" id="PTHR36451:SF1">
    <property type="entry name" value="OMEGA-HYDROXY-BETA-DIHYDROMENAQUINONE-9 SULFOTRANSFERASE STF3"/>
    <property type="match status" value="1"/>
</dbReference>
<proteinExistence type="evidence at transcript level"/>
<dbReference type="VEuPathDB" id="AmoebaDB:EHI5A_026420"/>
<reference evidence="2 3" key="2">
    <citation type="submission" date="2016-05" db="EMBL/GenBank/DDBJ databases">
        <title>First whole genome sequencing of Entamoeba histolytica HM1:IMSS-clone-6.</title>
        <authorList>
            <person name="Mukherjee Avik.K."/>
            <person name="Izumyama S."/>
            <person name="Nakada-Tsukui K."/>
            <person name="Nozaki T."/>
        </authorList>
    </citation>
    <scope>NUCLEOTIDE SEQUENCE [LARGE SCALE GENOMIC DNA]</scope>
    <source>
        <strain evidence="2 3">HM1:IMSS clone 6</strain>
    </source>
</reference>
<dbReference type="Pfam" id="PF13469">
    <property type="entry name" value="Sulfotransfer_3"/>
    <property type="match status" value="1"/>
</dbReference>
<reference evidence="1" key="1">
    <citation type="submission" date="2012-06" db="EMBL/GenBank/DDBJ databases">
        <title>Short 5' UTR of Entamoeba genes.</title>
        <authorList>
            <person name="Hiranuka K."/>
            <person name="Kumagai M."/>
            <person name="Wakaguri H."/>
            <person name="Suzuki Y."/>
            <person name="Sugano S."/>
            <person name="Watanabe J."/>
            <person name="Makioka A."/>
        </authorList>
    </citation>
    <scope>NUCLEOTIDE SEQUENCE</scope>
    <source>
        <strain evidence="1">HM-1:IMSS</strain>
    </source>
</reference>
<dbReference type="VEuPathDB" id="AmoebaDB:EHI8A_186130"/>
<accession>S0AXK4</accession>
<organism evidence="2 3">
    <name type="scientific">Entamoeba histolytica</name>
    <dbReference type="NCBI Taxonomy" id="5759"/>
    <lineage>
        <taxon>Eukaryota</taxon>
        <taxon>Amoebozoa</taxon>
        <taxon>Evosea</taxon>
        <taxon>Archamoebae</taxon>
        <taxon>Mastigamoebida</taxon>
        <taxon>Entamoebidae</taxon>
        <taxon>Entamoeba</taxon>
    </lineage>
</organism>
<dbReference type="SUPFAM" id="SSF52540">
    <property type="entry name" value="P-loop containing nucleoside triphosphate hydrolases"/>
    <property type="match status" value="1"/>
</dbReference>